<comment type="caution">
    <text evidence="1">The sequence shown here is derived from an EMBL/GenBank/DDBJ whole genome shotgun (WGS) entry which is preliminary data.</text>
</comment>
<evidence type="ECO:0008006" key="3">
    <source>
        <dbReference type="Google" id="ProtNLM"/>
    </source>
</evidence>
<name>A0A0A0K4K3_9MICO</name>
<dbReference type="Proteomes" id="UP000030013">
    <property type="component" value="Unassembled WGS sequence"/>
</dbReference>
<evidence type="ECO:0000313" key="1">
    <source>
        <dbReference type="EMBL" id="KGN42756.1"/>
    </source>
</evidence>
<sequence>MTTLSRSIRILAAAPLLTVVGITAGIVASGAHRRLGATREESRRTLPGDDLLERADLQADRAVTIAAAPERVWPWIAQLGQDKGGFYSFAGVENLVGCDIHPADRIVPEWQHPQVGDPFPLHPDMVLRVGRVETGHALVATSQGGSAPQGTGMDFTWAFVVSPLPPAPATPVGTRLHVRERYQVSSPAVRVGVEVVNLVSTVMSWRMTRTIKQLAERP</sequence>
<accession>A0A0A0K4K3</accession>
<dbReference type="EMBL" id="AVPL01000002">
    <property type="protein sequence ID" value="KGN42756.1"/>
    <property type="molecule type" value="Genomic_DNA"/>
</dbReference>
<dbReference type="RefSeq" id="WP_052112495.1">
    <property type="nucleotide sequence ID" value="NZ_AVPL01000002.1"/>
</dbReference>
<gene>
    <name evidence="1" type="ORF">N801_11420</name>
</gene>
<dbReference type="AlphaFoldDB" id="A0A0A0K4K3"/>
<reference evidence="1 2" key="1">
    <citation type="submission" date="2013-08" db="EMBL/GenBank/DDBJ databases">
        <title>The genome sequence of Knoellia aerolata.</title>
        <authorList>
            <person name="Zhu W."/>
            <person name="Wang G."/>
        </authorList>
    </citation>
    <scope>NUCLEOTIDE SEQUENCE [LARGE SCALE GENOMIC DNA]</scope>
    <source>
        <strain evidence="1 2">DSM 18566</strain>
    </source>
</reference>
<protein>
    <recommendedName>
        <fullName evidence="3">Polyketide cyclase</fullName>
    </recommendedName>
</protein>
<evidence type="ECO:0000313" key="2">
    <source>
        <dbReference type="Proteomes" id="UP000030013"/>
    </source>
</evidence>
<dbReference type="STRING" id="1385519.N801_11420"/>
<organism evidence="1 2">
    <name type="scientific">Knoellia aerolata DSM 18566</name>
    <dbReference type="NCBI Taxonomy" id="1385519"/>
    <lineage>
        <taxon>Bacteria</taxon>
        <taxon>Bacillati</taxon>
        <taxon>Actinomycetota</taxon>
        <taxon>Actinomycetes</taxon>
        <taxon>Micrococcales</taxon>
        <taxon>Intrasporangiaceae</taxon>
        <taxon>Knoellia</taxon>
    </lineage>
</organism>
<dbReference type="SUPFAM" id="SSF55961">
    <property type="entry name" value="Bet v1-like"/>
    <property type="match status" value="1"/>
</dbReference>
<dbReference type="eggNOG" id="COG3832">
    <property type="taxonomic scope" value="Bacteria"/>
</dbReference>
<dbReference type="OrthoDB" id="3255669at2"/>
<keyword evidence="2" id="KW-1185">Reference proteome</keyword>
<proteinExistence type="predicted"/>